<evidence type="ECO:0000256" key="8">
    <source>
        <dbReference type="ARBA" id="ARBA00023929"/>
    </source>
</evidence>
<evidence type="ECO:0000256" key="1">
    <source>
        <dbReference type="ARBA" id="ARBA00005058"/>
    </source>
</evidence>
<accession>A0A1X7VXR0</accession>
<dbReference type="Gene3D" id="3.40.50.1580">
    <property type="entry name" value="Nucleoside phosphorylase domain"/>
    <property type="match status" value="1"/>
</dbReference>
<dbReference type="PIRSF" id="PIRSF000477">
    <property type="entry name" value="PurNPase"/>
    <property type="match status" value="1"/>
</dbReference>
<evidence type="ECO:0000256" key="12">
    <source>
        <dbReference type="PIRSR" id="PIRSR000477-2"/>
    </source>
</evidence>
<reference evidence="14" key="2">
    <citation type="submission" date="2017-05" db="UniProtKB">
        <authorList>
            <consortium name="EnsemblMetazoa"/>
        </authorList>
    </citation>
    <scope>IDENTIFICATION</scope>
</reference>
<keyword evidence="15" id="KW-1185">Reference proteome</keyword>
<feature type="binding site" evidence="12">
    <location>
        <position position="86"/>
    </location>
    <ligand>
        <name>phosphate</name>
        <dbReference type="ChEBI" id="CHEBI:43474"/>
    </ligand>
</feature>
<dbReference type="AlphaFoldDB" id="A0A1X7VXR0"/>
<dbReference type="KEGG" id="aqu:109580769"/>
<dbReference type="InterPro" id="IPR011270">
    <property type="entry name" value="Pur_Nuc_Pase_Ino/Guo-sp"/>
</dbReference>
<feature type="binding site" evidence="12">
    <location>
        <position position="55"/>
    </location>
    <ligand>
        <name>phosphate</name>
        <dbReference type="ChEBI" id="CHEBI:43474"/>
    </ligand>
</feature>
<dbReference type="UniPathway" id="UPA00606"/>
<dbReference type="CDD" id="cd09009">
    <property type="entry name" value="PNP-EcPNPII_like"/>
    <property type="match status" value="1"/>
</dbReference>
<dbReference type="EnsemblMetazoa" id="XM_019994300.1">
    <property type="protein sequence ID" value="XP_019849859.1"/>
    <property type="gene ID" value="LOC109580769"/>
</dbReference>
<evidence type="ECO:0000313" key="14">
    <source>
        <dbReference type="EnsemblMetazoa" id="Aqu2.1.44209_001"/>
    </source>
</evidence>
<comment type="catalytic activity">
    <reaction evidence="10">
        <text>guanosine + phosphate = alpha-D-ribose 1-phosphate + guanine</text>
        <dbReference type="Rhea" id="RHEA:13233"/>
        <dbReference type="ChEBI" id="CHEBI:16235"/>
        <dbReference type="ChEBI" id="CHEBI:16750"/>
        <dbReference type="ChEBI" id="CHEBI:43474"/>
        <dbReference type="ChEBI" id="CHEBI:57720"/>
        <dbReference type="EC" id="2.4.2.1"/>
    </reaction>
</comment>
<keyword evidence="6 11" id="KW-0808">Transferase</keyword>
<dbReference type="OrthoDB" id="10261782at2759"/>
<sequence length="309" mass="33197">MSFLGLLGGSAKSSVDLAELQRKNSQIQYDEIQKVTSSVLGKTELRPKLGIICGSGLGGLANEVKDSQVIPYAEIDGFPKCTVPGHAGNLVLGYLSGVPTVCMQGRLHFYEGHPAWLVTMPIRMMKLIGVETLIVTNASGGLNQDYNSGDIMVIKDHINLTGLTGQHPLVGPNDEKFGPRFPAMTTPYDPELRQLAQETAKELGFSGFMREGVYVKVSGPSYETPSESRLLRSIGADTVGMSTAPEVVVARHAGMKVLGFSMVTNVVILEQDSDKTPPTHQEVMDTANARAKDLQLLVKTIVGKLASTL</sequence>
<dbReference type="InParanoid" id="A0A1X7VXR0"/>
<feature type="binding site" evidence="12">
    <location>
        <position position="242"/>
    </location>
    <ligand>
        <name>phosphate</name>
        <dbReference type="ChEBI" id="CHEBI:43474"/>
    </ligand>
</feature>
<dbReference type="EnsemblMetazoa" id="Aqu2.1.44209_001">
    <property type="protein sequence ID" value="Aqu2.1.44209_001"/>
    <property type="gene ID" value="Aqu2.1.44209"/>
</dbReference>
<evidence type="ECO:0000313" key="15">
    <source>
        <dbReference type="Proteomes" id="UP000007879"/>
    </source>
</evidence>
<feature type="domain" description="Nucleoside phosphorylase" evidence="13">
    <location>
        <begin position="48"/>
        <end position="302"/>
    </location>
</feature>
<dbReference type="EC" id="2.4.2.1" evidence="3 11"/>
<feature type="binding site" evidence="12">
    <location>
        <position position="223"/>
    </location>
    <ligand>
        <name>a purine D-ribonucleoside</name>
        <dbReference type="ChEBI" id="CHEBI:142355"/>
    </ligand>
</feature>
<feature type="binding site" evidence="12">
    <location>
        <begin position="106"/>
        <end position="108"/>
    </location>
    <ligand>
        <name>phosphate</name>
        <dbReference type="ChEBI" id="CHEBI:43474"/>
    </ligand>
</feature>
<comment type="catalytic activity">
    <reaction evidence="9">
        <text>2'-deoxyinosine + phosphate = 2-deoxy-alpha-D-ribose 1-phosphate + hypoxanthine</text>
        <dbReference type="Rhea" id="RHEA:27750"/>
        <dbReference type="ChEBI" id="CHEBI:17368"/>
        <dbReference type="ChEBI" id="CHEBI:28997"/>
        <dbReference type="ChEBI" id="CHEBI:43474"/>
        <dbReference type="ChEBI" id="CHEBI:57259"/>
        <dbReference type="EC" id="2.4.2.1"/>
    </reaction>
</comment>
<dbReference type="GO" id="GO:0009116">
    <property type="term" value="P:nucleoside metabolic process"/>
    <property type="evidence" value="ECO:0007669"/>
    <property type="project" value="InterPro"/>
</dbReference>
<evidence type="ECO:0000256" key="5">
    <source>
        <dbReference type="ARBA" id="ARBA00022676"/>
    </source>
</evidence>
<proteinExistence type="inferred from homology"/>
<evidence type="ECO:0000256" key="4">
    <source>
        <dbReference type="ARBA" id="ARBA00013834"/>
    </source>
</evidence>
<comment type="similarity">
    <text evidence="2 11">Belongs to the PNP/MTAP phosphorylase family.</text>
</comment>
<reference evidence="15" key="1">
    <citation type="journal article" date="2010" name="Nature">
        <title>The Amphimedon queenslandica genome and the evolution of animal complexity.</title>
        <authorList>
            <person name="Srivastava M."/>
            <person name="Simakov O."/>
            <person name="Chapman J."/>
            <person name="Fahey B."/>
            <person name="Gauthier M.E."/>
            <person name="Mitros T."/>
            <person name="Richards G.S."/>
            <person name="Conaco C."/>
            <person name="Dacre M."/>
            <person name="Hellsten U."/>
            <person name="Larroux C."/>
            <person name="Putnam N.H."/>
            <person name="Stanke M."/>
            <person name="Adamska M."/>
            <person name="Darling A."/>
            <person name="Degnan S.M."/>
            <person name="Oakley T.H."/>
            <person name="Plachetzki D.C."/>
            <person name="Zhai Y."/>
            <person name="Adamski M."/>
            <person name="Calcino A."/>
            <person name="Cummins S.F."/>
            <person name="Goodstein D.M."/>
            <person name="Harris C."/>
            <person name="Jackson D.J."/>
            <person name="Leys S.P."/>
            <person name="Shu S."/>
            <person name="Woodcroft B.J."/>
            <person name="Vervoort M."/>
            <person name="Kosik K.S."/>
            <person name="Manning G."/>
            <person name="Degnan B.M."/>
            <person name="Rokhsar D.S."/>
        </authorList>
    </citation>
    <scope>NUCLEOTIDE SEQUENCE [LARGE SCALE GENOMIC DNA]</scope>
</reference>
<evidence type="ECO:0000259" key="13">
    <source>
        <dbReference type="Pfam" id="PF01048"/>
    </source>
</evidence>
<dbReference type="GO" id="GO:0005737">
    <property type="term" value="C:cytoplasm"/>
    <property type="evidence" value="ECO:0007669"/>
    <property type="project" value="TreeGrafter"/>
</dbReference>
<feature type="binding site" evidence="12">
    <location>
        <position position="265"/>
    </location>
    <ligand>
        <name>a purine D-ribonucleoside</name>
        <dbReference type="ChEBI" id="CHEBI:142355"/>
    </ligand>
</feature>
<comment type="catalytic activity">
    <reaction evidence="8">
        <text>2'-deoxyguanosine + phosphate = 2-deoxy-alpha-D-ribose 1-phosphate + guanine</text>
        <dbReference type="Rhea" id="RHEA:27738"/>
        <dbReference type="ChEBI" id="CHEBI:16235"/>
        <dbReference type="ChEBI" id="CHEBI:17172"/>
        <dbReference type="ChEBI" id="CHEBI:43474"/>
        <dbReference type="ChEBI" id="CHEBI:57259"/>
        <dbReference type="EC" id="2.4.2.1"/>
    </reaction>
</comment>
<dbReference type="InterPro" id="IPR000845">
    <property type="entry name" value="Nucleoside_phosphorylase_d"/>
</dbReference>
<dbReference type="NCBIfam" id="TIGR01697">
    <property type="entry name" value="PNPH-PUNA-XAPA"/>
    <property type="match status" value="1"/>
</dbReference>
<dbReference type="PANTHER" id="PTHR11904:SF9">
    <property type="entry name" value="PURINE NUCLEOSIDE PHOSPHORYLASE-RELATED"/>
    <property type="match status" value="1"/>
</dbReference>
<dbReference type="STRING" id="400682.A0A1X7VXR0"/>
<dbReference type="FunFam" id="3.40.50.1580:FF:000004">
    <property type="entry name" value="Purine nucleoside phosphorylase"/>
    <property type="match status" value="1"/>
</dbReference>
<dbReference type="OMA" id="LMKDHIS"/>
<evidence type="ECO:0000256" key="11">
    <source>
        <dbReference type="PIRNR" id="PIRNR000477"/>
    </source>
</evidence>
<evidence type="ECO:0000256" key="3">
    <source>
        <dbReference type="ARBA" id="ARBA00011886"/>
    </source>
</evidence>
<dbReference type="InterPro" id="IPR011268">
    <property type="entry name" value="Purine_phosphorylase"/>
</dbReference>
<evidence type="ECO:0000256" key="7">
    <source>
        <dbReference type="ARBA" id="ARBA00023918"/>
    </source>
</evidence>
<dbReference type="NCBIfam" id="TIGR01700">
    <property type="entry name" value="PNPH"/>
    <property type="match status" value="1"/>
</dbReference>
<evidence type="ECO:0000256" key="2">
    <source>
        <dbReference type="ARBA" id="ARBA00006751"/>
    </source>
</evidence>
<dbReference type="SUPFAM" id="SSF53167">
    <property type="entry name" value="Purine and uridine phosphorylases"/>
    <property type="match status" value="1"/>
</dbReference>
<feature type="binding site" evidence="12">
    <location>
        <position position="138"/>
    </location>
    <ligand>
        <name>phosphate</name>
        <dbReference type="ChEBI" id="CHEBI:43474"/>
    </ligand>
</feature>
<dbReference type="InterPro" id="IPR035994">
    <property type="entry name" value="Nucleoside_phosphorylase_sf"/>
</dbReference>
<comment type="function">
    <text evidence="11">The purine nucleoside phosphorylases catalyze the phosphorolytic breakdown of the N-glycosidic bond in the beta-(deoxy)ribonucleoside molecules, with the formation of the corresponding free purine bases and pentose-1-phosphate.</text>
</comment>
<dbReference type="NCBIfam" id="NF006054">
    <property type="entry name" value="PRK08202.1"/>
    <property type="match status" value="1"/>
</dbReference>
<evidence type="ECO:0000256" key="9">
    <source>
        <dbReference type="ARBA" id="ARBA00023950"/>
    </source>
</evidence>
<evidence type="ECO:0000256" key="10">
    <source>
        <dbReference type="ARBA" id="ARBA00023970"/>
    </source>
</evidence>
<dbReference type="Proteomes" id="UP000007879">
    <property type="component" value="Unassembled WGS sequence"/>
</dbReference>
<comment type="catalytic activity">
    <reaction evidence="7">
        <text>inosine + phosphate = alpha-D-ribose 1-phosphate + hypoxanthine</text>
        <dbReference type="Rhea" id="RHEA:27646"/>
        <dbReference type="ChEBI" id="CHEBI:17368"/>
        <dbReference type="ChEBI" id="CHEBI:17596"/>
        <dbReference type="ChEBI" id="CHEBI:43474"/>
        <dbReference type="ChEBI" id="CHEBI:57720"/>
        <dbReference type="EC" id="2.4.2.1"/>
    </reaction>
</comment>
<dbReference type="eggNOG" id="KOG3984">
    <property type="taxonomic scope" value="Eukaryota"/>
</dbReference>
<evidence type="ECO:0000256" key="6">
    <source>
        <dbReference type="ARBA" id="ARBA00022679"/>
    </source>
</evidence>
<gene>
    <name evidence="14" type="primary">109580769</name>
</gene>
<dbReference type="GO" id="GO:0004731">
    <property type="term" value="F:purine-nucleoside phosphorylase activity"/>
    <property type="evidence" value="ECO:0007669"/>
    <property type="project" value="UniProtKB-EC"/>
</dbReference>
<keyword evidence="5 11" id="KW-0328">Glycosyltransferase</keyword>
<comment type="pathway">
    <text evidence="1 11">Purine metabolism; purine nucleoside salvage.</text>
</comment>
<dbReference type="Pfam" id="PF01048">
    <property type="entry name" value="PNP_UDP_1"/>
    <property type="match status" value="1"/>
</dbReference>
<organism evidence="14">
    <name type="scientific">Amphimedon queenslandica</name>
    <name type="common">Sponge</name>
    <dbReference type="NCBI Taxonomy" id="400682"/>
    <lineage>
        <taxon>Eukaryota</taxon>
        <taxon>Metazoa</taxon>
        <taxon>Porifera</taxon>
        <taxon>Demospongiae</taxon>
        <taxon>Heteroscleromorpha</taxon>
        <taxon>Haplosclerida</taxon>
        <taxon>Niphatidae</taxon>
        <taxon>Amphimedon</taxon>
    </lineage>
</organism>
<name>A0A1X7VXR0_AMPQE</name>
<protein>
    <recommendedName>
        <fullName evidence="4 11">Purine nucleoside phosphorylase</fullName>
        <ecNumber evidence="3 11">2.4.2.1</ecNumber>
    </recommendedName>
    <alternativeName>
        <fullName evidence="11">Inosine-guanosine phosphorylase</fullName>
    </alternativeName>
</protein>
<dbReference type="PANTHER" id="PTHR11904">
    <property type="entry name" value="METHYLTHIOADENOSINE/PURINE NUCLEOSIDE PHOSPHORYLASE"/>
    <property type="match status" value="1"/>
</dbReference>